<accession>A0A8H7J8H7</accession>
<keyword evidence="2" id="KW-1185">Reference proteome</keyword>
<evidence type="ECO:0000313" key="2">
    <source>
        <dbReference type="Proteomes" id="UP000651452"/>
    </source>
</evidence>
<dbReference type="OrthoDB" id="74545at2759"/>
<dbReference type="PANTHER" id="PTHR37015:SF2">
    <property type="entry name" value="REVERSE TRANSCRIPTASE DOMAIN-CONTAINING PROTEIN"/>
    <property type="match status" value="1"/>
</dbReference>
<reference evidence="1" key="1">
    <citation type="submission" date="2018-12" db="EMBL/GenBank/DDBJ databases">
        <authorList>
            <person name="Syme R.A."/>
            <person name="Farfan-Caceres L."/>
            <person name="Lichtenzveig J."/>
        </authorList>
    </citation>
    <scope>NUCLEOTIDE SEQUENCE</scope>
    <source>
        <strain evidence="1">Al4</strain>
    </source>
</reference>
<dbReference type="PANTHER" id="PTHR37015">
    <property type="entry name" value="REVERSE TRANSCRIPTASE DOMAIN-CONTAINING PROTEIN"/>
    <property type="match status" value="1"/>
</dbReference>
<proteinExistence type="predicted"/>
<reference evidence="1" key="2">
    <citation type="submission" date="2020-09" db="EMBL/GenBank/DDBJ databases">
        <title>Reference genome assembly for Australian Ascochyta lentis isolate Al4.</title>
        <authorList>
            <person name="Lee R.C."/>
            <person name="Farfan-Caceres L.M."/>
            <person name="Debler J.W."/>
            <person name="Williams A.H."/>
            <person name="Henares B.M."/>
        </authorList>
    </citation>
    <scope>NUCLEOTIDE SEQUENCE</scope>
    <source>
        <strain evidence="1">Al4</strain>
    </source>
</reference>
<dbReference type="EMBL" id="RZGK01000003">
    <property type="protein sequence ID" value="KAF9700065.1"/>
    <property type="molecule type" value="Genomic_DNA"/>
</dbReference>
<dbReference type="AlphaFoldDB" id="A0A8H7J8H7"/>
<comment type="caution">
    <text evidence="1">The sequence shown here is derived from an EMBL/GenBank/DDBJ whole genome shotgun (WGS) entry which is preliminary data.</text>
</comment>
<name>A0A8H7J8H7_9PLEO</name>
<dbReference type="Proteomes" id="UP000651452">
    <property type="component" value="Unassembled WGS sequence"/>
</dbReference>
<organism evidence="1 2">
    <name type="scientific">Ascochyta lentis</name>
    <dbReference type="NCBI Taxonomy" id="205686"/>
    <lineage>
        <taxon>Eukaryota</taxon>
        <taxon>Fungi</taxon>
        <taxon>Dikarya</taxon>
        <taxon>Ascomycota</taxon>
        <taxon>Pezizomycotina</taxon>
        <taxon>Dothideomycetes</taxon>
        <taxon>Pleosporomycetidae</taxon>
        <taxon>Pleosporales</taxon>
        <taxon>Pleosporineae</taxon>
        <taxon>Didymellaceae</taxon>
        <taxon>Ascochyta</taxon>
    </lineage>
</organism>
<sequence>MTVAPLLRETAELKVNQFNQLKHDFKTRYGIGIPQPIDGALRERVATLVKDIQQLDSQLEDDDDLTIIARYVEQNGDENCISNDKLLKFKEQLLVKLHKQMNRFEATSLHLDLMREAMNPNQSVASSPTKPDSITFDEEFEVVENGLEELLETFEAETFTAKDIDVEILEGYLTHLAIGDSSSHALTRLRESMRQYGNNLLEGDTEIDEDELEWCIMDLLKNDIISSEKKKTLESYIQNSFATKELLGALNMKSIRHWDWKNADKGLPVTARQDADGKHHITVEEDLIDMIFLHCTAIGWAQKLKTCLSDFVRYPSLEDVRHISPDQQKEQEFFLETMPFDPLEEKCPNCQIYYPPMPPPLPPGYPHNVCVISARKKKTKTRYARHGLPMPLPPPPPPPHTMIPPPPLSTPTIYDTLDGFRRTLYMRDFFMSRLPAQDGCRPKVVPIKDVQSNLIKTLATEIKLRMTFDGQYGCAVFDFHSLASALPHQTVLVILKFLGVPDAFVDFFARVLAANLNLGPLVRGTPDRVLTRACGVPDRHGLELLFTEAVMFFAELAVSKKTNMHLYRLGAKCYFVGTREQREKALHTLSAFSENMNVGFEDVSTQSEYLSIGFLELTANAVNVKTSMVEAYAHRVKTQLSKRSTLYDWIRVWNDTVGTYATHLFGPLAEVFDRPHLEAVKSAYQRIFDIVLEGNSLTDYVKRLLHTRSDFARTCPSLTLEAMIYLPRAFGGLGVKNPFIAFNLARKLSANPNTIIQEYLDAETDYYESALRSWSALKPEHISKKLSSIFQNNDKAITAALGSDCAFGTFISKASLTRHREYQMFTYLPSTLLRGVPPSRPHKGSMQIPFLATTYQTLLNEPVEDMMASDRVKDDVCGQGSMKRWDRLSPEDKWVLQLYGDDCLARYGTLEMWFEKCIPVYCMSVVRGVVWQDGGDDDDDSSSSASSDMTSVA</sequence>
<protein>
    <submittedName>
        <fullName evidence="1">Uncharacterized protein</fullName>
    </submittedName>
</protein>
<evidence type="ECO:0000313" key="1">
    <source>
        <dbReference type="EMBL" id="KAF9700065.1"/>
    </source>
</evidence>
<gene>
    <name evidence="1" type="ORF">EKO04_001665</name>
</gene>